<dbReference type="EMBL" id="BQKI01000086">
    <property type="protein sequence ID" value="GJN35035.1"/>
    <property type="molecule type" value="Genomic_DNA"/>
</dbReference>
<reference evidence="1" key="1">
    <citation type="journal article" date="2018" name="DNA Res.">
        <title>Multiple hybrid de novo genome assembly of finger millet, an orphan allotetraploid crop.</title>
        <authorList>
            <person name="Hatakeyama M."/>
            <person name="Aluri S."/>
            <person name="Balachadran M.T."/>
            <person name="Sivarajan S.R."/>
            <person name="Patrignani A."/>
            <person name="Gruter S."/>
            <person name="Poveda L."/>
            <person name="Shimizu-Inatsugi R."/>
            <person name="Baeten J."/>
            <person name="Francoijs K.J."/>
            <person name="Nataraja K.N."/>
            <person name="Reddy Y.A.N."/>
            <person name="Phadnis S."/>
            <person name="Ravikumar R.L."/>
            <person name="Schlapbach R."/>
            <person name="Sreeman S.M."/>
            <person name="Shimizu K.K."/>
        </authorList>
    </citation>
    <scope>NUCLEOTIDE SEQUENCE</scope>
</reference>
<dbReference type="Proteomes" id="UP001054889">
    <property type="component" value="Unassembled WGS sequence"/>
</dbReference>
<evidence type="ECO:0000313" key="2">
    <source>
        <dbReference type="Proteomes" id="UP001054889"/>
    </source>
</evidence>
<reference evidence="1" key="2">
    <citation type="submission" date="2021-12" db="EMBL/GenBank/DDBJ databases">
        <title>Resequencing data analysis of finger millet.</title>
        <authorList>
            <person name="Hatakeyama M."/>
            <person name="Aluri S."/>
            <person name="Balachadran M.T."/>
            <person name="Sivarajan S.R."/>
            <person name="Poveda L."/>
            <person name="Shimizu-Inatsugi R."/>
            <person name="Schlapbach R."/>
            <person name="Sreeman S.M."/>
            <person name="Shimizu K.K."/>
        </authorList>
    </citation>
    <scope>NUCLEOTIDE SEQUENCE</scope>
</reference>
<organism evidence="1 2">
    <name type="scientific">Eleusine coracana subsp. coracana</name>
    <dbReference type="NCBI Taxonomy" id="191504"/>
    <lineage>
        <taxon>Eukaryota</taxon>
        <taxon>Viridiplantae</taxon>
        <taxon>Streptophyta</taxon>
        <taxon>Embryophyta</taxon>
        <taxon>Tracheophyta</taxon>
        <taxon>Spermatophyta</taxon>
        <taxon>Magnoliopsida</taxon>
        <taxon>Liliopsida</taxon>
        <taxon>Poales</taxon>
        <taxon>Poaceae</taxon>
        <taxon>PACMAD clade</taxon>
        <taxon>Chloridoideae</taxon>
        <taxon>Cynodonteae</taxon>
        <taxon>Eleusininae</taxon>
        <taxon>Eleusine</taxon>
    </lineage>
</organism>
<evidence type="ECO:0000313" key="1">
    <source>
        <dbReference type="EMBL" id="GJN35035.1"/>
    </source>
</evidence>
<protein>
    <submittedName>
        <fullName evidence="1">Uncharacterized protein</fullName>
    </submittedName>
</protein>
<accession>A0AAV5FKQ9</accession>
<keyword evidence="2" id="KW-1185">Reference proteome</keyword>
<name>A0AAV5FKQ9_ELECO</name>
<comment type="caution">
    <text evidence="1">The sequence shown here is derived from an EMBL/GenBank/DDBJ whole genome shotgun (WGS) entry which is preliminary data.</text>
</comment>
<dbReference type="PANTHER" id="PTHR33186">
    <property type="entry name" value="OS10G0136150 PROTEIN-RELATED"/>
    <property type="match status" value="1"/>
</dbReference>
<gene>
    <name evidence="1" type="primary">gb23762</name>
    <name evidence="1" type="ORF">PR202_gb23762</name>
</gene>
<proteinExistence type="predicted"/>
<sequence>MNSAGLGFLYLLASRIQLWERKTGFDAVARWVIGGTVELDTLLSLDSVKQIPPLILGFFENDNAQSVPAPEMHKSLVGPVSSIFYFLQIVETAVAFENLRKSRHKLRSHVKCEVLRGMEDVIAVR</sequence>
<dbReference type="PANTHER" id="PTHR33186:SF13">
    <property type="entry name" value="OS10G0138300 PROTEIN"/>
    <property type="match status" value="1"/>
</dbReference>
<dbReference type="AlphaFoldDB" id="A0AAV5FKQ9"/>